<dbReference type="PANTHER" id="PTHR30093:SF2">
    <property type="entry name" value="TYPE II SECRETION SYSTEM PROTEIN H"/>
    <property type="match status" value="1"/>
</dbReference>
<dbReference type="Proteomes" id="UP000708148">
    <property type="component" value="Unassembled WGS sequence"/>
</dbReference>
<evidence type="ECO:0000313" key="2">
    <source>
        <dbReference type="EMBL" id="CAD7694843.1"/>
    </source>
</evidence>
<protein>
    <recommendedName>
        <fullName evidence="1">DUF1559 domain-containing protein</fullName>
    </recommendedName>
</protein>
<gene>
    <name evidence="2" type="ORF">OSTQU699_LOCUS204</name>
</gene>
<keyword evidence="3" id="KW-1185">Reference proteome</keyword>
<dbReference type="Pfam" id="PF07596">
    <property type="entry name" value="SBP_bac_10"/>
    <property type="match status" value="1"/>
</dbReference>
<dbReference type="InterPro" id="IPR027558">
    <property type="entry name" value="Pre_pil_HX9DG_C"/>
</dbReference>
<dbReference type="OrthoDB" id="410349at2759"/>
<sequence>MQCKNSLKNMTLAVLNYENTYGGLPPCTDAETGSTPRFANVDLIEPYLSWAVRVLPYVEEQTLADQFDLSLRADKQDVTLAPGKNQMSAMMCPSDGAVGRVYSPDRRNPNLSFAKGNIVAYVSPEHVNGMRVYPGALINEVHPLARFTDGTTNTLMLTEVRTRDNANDPRGVWSAAYCGGSIISYDMHSSDDPIGTLQTRNADYNPFRNVDIDAFTPNSTPTGNSDRLRECPDREVADLELMPCSVDNGTWTGASPRSMHPGGVNASLVDGSVTWLPDDIDRYLMIFTGQSTWTPDKAQQWADVKDRLHNLSFVVNSPSPPRRHGSIEEARAEYDKVKAIAEQLRSEFDNAYNGPRVTATWLKWSGVGFFALGIVANYGIKNPDE</sequence>
<comment type="caution">
    <text evidence="2">The sequence shown here is derived from an EMBL/GenBank/DDBJ whole genome shotgun (WGS) entry which is preliminary data.</text>
</comment>
<dbReference type="PANTHER" id="PTHR30093">
    <property type="entry name" value="GENERAL SECRETION PATHWAY PROTEIN G"/>
    <property type="match status" value="1"/>
</dbReference>
<dbReference type="NCBIfam" id="TIGR04294">
    <property type="entry name" value="pre_pil_HX9DG"/>
    <property type="match status" value="1"/>
</dbReference>
<organism evidence="2 3">
    <name type="scientific">Ostreobium quekettii</name>
    <dbReference type="NCBI Taxonomy" id="121088"/>
    <lineage>
        <taxon>Eukaryota</taxon>
        <taxon>Viridiplantae</taxon>
        <taxon>Chlorophyta</taxon>
        <taxon>core chlorophytes</taxon>
        <taxon>Ulvophyceae</taxon>
        <taxon>TCBD clade</taxon>
        <taxon>Bryopsidales</taxon>
        <taxon>Ostreobineae</taxon>
        <taxon>Ostreobiaceae</taxon>
        <taxon>Ostreobium</taxon>
    </lineage>
</organism>
<dbReference type="InterPro" id="IPR011453">
    <property type="entry name" value="DUF1559"/>
</dbReference>
<proteinExistence type="predicted"/>
<evidence type="ECO:0000259" key="1">
    <source>
        <dbReference type="Pfam" id="PF07596"/>
    </source>
</evidence>
<reference evidence="2" key="1">
    <citation type="submission" date="2020-12" db="EMBL/GenBank/DDBJ databases">
        <authorList>
            <person name="Iha C."/>
        </authorList>
    </citation>
    <scope>NUCLEOTIDE SEQUENCE</scope>
</reference>
<dbReference type="AlphaFoldDB" id="A0A8S1IKW3"/>
<feature type="domain" description="DUF1559" evidence="1">
    <location>
        <begin position="1"/>
        <end position="282"/>
    </location>
</feature>
<dbReference type="EMBL" id="CAJHUC010000279">
    <property type="protein sequence ID" value="CAD7694843.1"/>
    <property type="molecule type" value="Genomic_DNA"/>
</dbReference>
<name>A0A8S1IKW3_9CHLO</name>
<accession>A0A8S1IKW3</accession>
<evidence type="ECO:0000313" key="3">
    <source>
        <dbReference type="Proteomes" id="UP000708148"/>
    </source>
</evidence>